<comment type="caution">
    <text evidence="5">The sequence shown here is derived from an EMBL/GenBank/DDBJ whole genome shotgun (WGS) entry which is preliminary data.</text>
</comment>
<dbReference type="GO" id="GO:0008784">
    <property type="term" value="F:alanine racemase activity"/>
    <property type="evidence" value="ECO:0007669"/>
    <property type="project" value="UniProtKB-EC"/>
</dbReference>
<dbReference type="InterPro" id="IPR001608">
    <property type="entry name" value="Ala_racemase_N"/>
</dbReference>
<dbReference type="Proteomes" id="UP001597641">
    <property type="component" value="Unassembled WGS sequence"/>
</dbReference>
<dbReference type="PANTHER" id="PTHR30511:SF3">
    <property type="entry name" value="LYSINE RACEMASE"/>
    <property type="match status" value="1"/>
</dbReference>
<dbReference type="Pfam" id="PF01168">
    <property type="entry name" value="Ala_racemase_N"/>
    <property type="match status" value="1"/>
</dbReference>
<accession>A0ABW6BNZ0</accession>
<dbReference type="SUPFAM" id="SSF51419">
    <property type="entry name" value="PLP-binding barrel"/>
    <property type="match status" value="1"/>
</dbReference>
<gene>
    <name evidence="5" type="ORF">ACFS7Z_01345</name>
</gene>
<comment type="cofactor">
    <cofactor evidence="1">
        <name>pyridoxal 5'-phosphate</name>
        <dbReference type="ChEBI" id="CHEBI:597326"/>
    </cofactor>
</comment>
<evidence type="ECO:0000313" key="6">
    <source>
        <dbReference type="Proteomes" id="UP001597641"/>
    </source>
</evidence>
<evidence type="ECO:0000259" key="4">
    <source>
        <dbReference type="Pfam" id="PF01168"/>
    </source>
</evidence>
<proteinExistence type="predicted"/>
<reference evidence="6" key="1">
    <citation type="journal article" date="2019" name="Int. J. Syst. Evol. Microbiol.">
        <title>The Global Catalogue of Microorganisms (GCM) 10K type strain sequencing project: providing services to taxonomists for standard genome sequencing and annotation.</title>
        <authorList>
            <consortium name="The Broad Institute Genomics Platform"/>
            <consortium name="The Broad Institute Genome Sequencing Center for Infectious Disease"/>
            <person name="Wu L."/>
            <person name="Ma J."/>
        </authorList>
    </citation>
    <scope>NUCLEOTIDE SEQUENCE [LARGE SCALE GENOMIC DNA]</scope>
    <source>
        <strain evidence="6">KCTC 23984</strain>
    </source>
</reference>
<evidence type="ECO:0000313" key="5">
    <source>
        <dbReference type="EMBL" id="MFD2998990.1"/>
    </source>
</evidence>
<dbReference type="PANTHER" id="PTHR30511">
    <property type="entry name" value="ALANINE RACEMASE"/>
    <property type="match status" value="1"/>
</dbReference>
<sequence length="361" mass="40513">MAVLKLYRDKLKHNYKYLDKVFKEHNIDWGIVTKLLCGEEAFLKEVLALGVREIHDSRVTNIKAIKKVAPDVQTVYIKPSPKKSIPEIVKYADVSFETELDTIRMVSEEALRQGKVHKIIIMIEMGDLREGVMGDDVVSFYEKVFELPGISVVGLGANFNCLHGVMPTRDKLIQLSLYKQIIDAKFNKVIPWVSGGTSVTIPLLFNHQLPQGINHFRIGEALFFGLNLFTGETFDGMHNDVLELETEIIELTVKPMVPSGMLAENPSGESYELDESLYGKTSHRAILDVGLLDINPKFLIPEDGHEKEKLSVIGASSDMLVVELGENQSGYKVGDTLRFKLRYMGALSLLNSRYVSKEVIA</sequence>
<keyword evidence="6" id="KW-1185">Reference proteome</keyword>
<dbReference type="Gene3D" id="3.20.20.10">
    <property type="entry name" value="Alanine racemase"/>
    <property type="match status" value="1"/>
</dbReference>
<organism evidence="5 6">
    <name type="scientific">Pontibacter toksunensis</name>
    <dbReference type="NCBI Taxonomy" id="1332631"/>
    <lineage>
        <taxon>Bacteria</taxon>
        <taxon>Pseudomonadati</taxon>
        <taxon>Bacteroidota</taxon>
        <taxon>Cytophagia</taxon>
        <taxon>Cytophagales</taxon>
        <taxon>Hymenobacteraceae</taxon>
        <taxon>Pontibacter</taxon>
    </lineage>
</organism>
<feature type="domain" description="Alanine racemase N-terminal" evidence="4">
    <location>
        <begin position="9"/>
        <end position="225"/>
    </location>
</feature>
<dbReference type="EC" id="5.1.1.1" evidence="5"/>
<protein>
    <submittedName>
        <fullName evidence="5">Alanine racemase</fullName>
        <ecNumber evidence="5">5.1.1.1</ecNumber>
    </submittedName>
</protein>
<keyword evidence="2" id="KW-0663">Pyridoxal phosphate</keyword>
<dbReference type="RefSeq" id="WP_377479720.1">
    <property type="nucleotide sequence ID" value="NZ_JBHUOX010000001.1"/>
</dbReference>
<keyword evidence="3 5" id="KW-0413">Isomerase</keyword>
<name>A0ABW6BNZ0_9BACT</name>
<evidence type="ECO:0000256" key="1">
    <source>
        <dbReference type="ARBA" id="ARBA00001933"/>
    </source>
</evidence>
<evidence type="ECO:0000256" key="3">
    <source>
        <dbReference type="ARBA" id="ARBA00023235"/>
    </source>
</evidence>
<dbReference type="EMBL" id="JBHUOX010000001">
    <property type="protein sequence ID" value="MFD2998990.1"/>
    <property type="molecule type" value="Genomic_DNA"/>
</dbReference>
<dbReference type="InterPro" id="IPR000821">
    <property type="entry name" value="Ala_racemase"/>
</dbReference>
<evidence type="ECO:0000256" key="2">
    <source>
        <dbReference type="ARBA" id="ARBA00022898"/>
    </source>
</evidence>
<dbReference type="InterPro" id="IPR029066">
    <property type="entry name" value="PLP-binding_barrel"/>
</dbReference>
<dbReference type="CDD" id="cd06815">
    <property type="entry name" value="PLPDE_III_AR_like_1"/>
    <property type="match status" value="1"/>
</dbReference>